<keyword evidence="5" id="KW-0418">Kinase</keyword>
<gene>
    <name evidence="11" type="ORF">LdCL_200018300</name>
</gene>
<accession>A0A3S5H789</accession>
<evidence type="ECO:0000256" key="5">
    <source>
        <dbReference type="ARBA" id="ARBA00022777"/>
    </source>
</evidence>
<dbReference type="GO" id="GO:0005524">
    <property type="term" value="F:ATP binding"/>
    <property type="evidence" value="ECO:0007669"/>
    <property type="project" value="UniProtKB-UniRule"/>
</dbReference>
<dbReference type="EC" id="2.7.11.1" evidence="2"/>
<keyword evidence="6 7" id="KW-0067">ATP-binding</keyword>
<dbReference type="InterPro" id="IPR008271">
    <property type="entry name" value="Ser/Thr_kinase_AS"/>
</dbReference>
<feature type="binding site" evidence="7">
    <location>
        <position position="91"/>
    </location>
    <ligand>
        <name>ATP</name>
        <dbReference type="ChEBI" id="CHEBI:30616"/>
    </ligand>
</feature>
<sequence length="384" mass="42334">MSTASQHRKSDSAERDEVNVKNAPKVASEAEINRRNVVFAEALRCACIAMRVGDDPGYIWTPQRLGAGSFGTVTLAYRHEGDAVWRKTAVKRISLRKEMRLSAVLEKVRCAGREVALCRRAGVSPHVVPMYEPWFDCREGVIALPMDAGDFSLEQYAVHCGFRFPPLVLLSMCAQCARAVAHLHRRGVVHRDVKPDNFVVNVFDTAGGAGAGGDGGRRDARAPLVRILDFGLACGVEEVGQELKRCVGTPHYMAPETFSHLCDCDVPAACDVWSLGVTLFRLATGVFPVFEMDKTWQQPPFTALHSGKLWLPSRNLFHEPLSAESLAVLSVAASMLVLDPRYRPTADAAVLQLQGFQEAFSHQIQSWPPGSGPQPCRVWKRTRK</sequence>
<evidence type="ECO:0000313" key="12">
    <source>
        <dbReference type="Proteomes" id="UP000274082"/>
    </source>
</evidence>
<evidence type="ECO:0000256" key="9">
    <source>
        <dbReference type="SAM" id="MobiDB-lite"/>
    </source>
</evidence>
<evidence type="ECO:0000256" key="4">
    <source>
        <dbReference type="ARBA" id="ARBA00022741"/>
    </source>
</evidence>
<feature type="compositionally biased region" description="Basic and acidic residues" evidence="9">
    <location>
        <begin position="8"/>
        <end position="19"/>
    </location>
</feature>
<dbReference type="PROSITE" id="PS00107">
    <property type="entry name" value="PROTEIN_KINASE_ATP"/>
    <property type="match status" value="1"/>
</dbReference>
<protein>
    <recommendedName>
        <fullName evidence="2">non-specific serine/threonine protein kinase</fullName>
        <ecNumber evidence="2">2.7.11.1</ecNumber>
    </recommendedName>
</protein>
<evidence type="ECO:0000313" key="11">
    <source>
        <dbReference type="EMBL" id="AYU78417.1"/>
    </source>
</evidence>
<evidence type="ECO:0000256" key="2">
    <source>
        <dbReference type="ARBA" id="ARBA00012513"/>
    </source>
</evidence>
<feature type="region of interest" description="Disordered" evidence="9">
    <location>
        <begin position="1"/>
        <end position="22"/>
    </location>
</feature>
<dbReference type="PANTHER" id="PTHR43671:SF13">
    <property type="entry name" value="SERINE_THREONINE-PROTEIN KINASE NEK2"/>
    <property type="match status" value="1"/>
</dbReference>
<dbReference type="PROSITE" id="PS50011">
    <property type="entry name" value="PROTEIN_KINASE_DOM"/>
    <property type="match status" value="1"/>
</dbReference>
<dbReference type="InterPro" id="IPR011009">
    <property type="entry name" value="Kinase-like_dom_sf"/>
</dbReference>
<dbReference type="SMR" id="A0A3S5H789"/>
<dbReference type="VEuPathDB" id="TriTrypDB:LdBPK_201370.1"/>
<dbReference type="SMART" id="SM00220">
    <property type="entry name" value="S_TKc"/>
    <property type="match status" value="1"/>
</dbReference>
<evidence type="ECO:0000256" key="7">
    <source>
        <dbReference type="PROSITE-ProRule" id="PRU10141"/>
    </source>
</evidence>
<evidence type="ECO:0000259" key="10">
    <source>
        <dbReference type="PROSITE" id="PS50011"/>
    </source>
</evidence>
<name>A0A3S5H789_LEIDO</name>
<keyword evidence="12" id="KW-1185">Reference proteome</keyword>
<proteinExistence type="inferred from homology"/>
<dbReference type="InterPro" id="IPR017441">
    <property type="entry name" value="Protein_kinase_ATP_BS"/>
</dbReference>
<dbReference type="VEuPathDB" id="TriTrypDB:LDHU3_20.1710"/>
<feature type="domain" description="Protein kinase" evidence="10">
    <location>
        <begin position="59"/>
        <end position="360"/>
    </location>
</feature>
<dbReference type="Pfam" id="PF00069">
    <property type="entry name" value="Pkinase"/>
    <property type="match status" value="1"/>
</dbReference>
<dbReference type="EMBL" id="CP029519">
    <property type="protein sequence ID" value="AYU78417.1"/>
    <property type="molecule type" value="Genomic_DNA"/>
</dbReference>
<dbReference type="FunFam" id="1.10.510.10:FF:001824">
    <property type="entry name" value="Kinase-like protein"/>
    <property type="match status" value="1"/>
</dbReference>
<comment type="similarity">
    <text evidence="1">Belongs to the protein kinase superfamily. NEK Ser/Thr protein kinase family. NIMA subfamily.</text>
</comment>
<evidence type="ECO:0000256" key="8">
    <source>
        <dbReference type="RuleBase" id="RU000304"/>
    </source>
</evidence>
<dbReference type="InterPro" id="IPR050660">
    <property type="entry name" value="NEK_Ser/Thr_kinase"/>
</dbReference>
<keyword evidence="3" id="KW-0808">Transferase</keyword>
<reference evidence="11 12" key="1">
    <citation type="journal article" date="2018" name="Sci. Rep.">
        <title>A complete Leishmania donovani reference genome identifies novel genetic variations associated with virulence.</title>
        <authorList>
            <person name="Lypaczewski P."/>
            <person name="Hoshizaki J."/>
            <person name="Zhang W.-W."/>
            <person name="McCall L.-I."/>
            <person name="Torcivia-Rodriguez J."/>
            <person name="Simonyan V."/>
            <person name="Kaur A."/>
            <person name="Dewar K."/>
            <person name="Matlashewski G."/>
        </authorList>
    </citation>
    <scope>NUCLEOTIDE SEQUENCE [LARGE SCALE GENOMIC DNA]</scope>
    <source>
        <strain evidence="11 12">LdCL</strain>
    </source>
</reference>
<dbReference type="PROSITE" id="PS00108">
    <property type="entry name" value="PROTEIN_KINASE_ST"/>
    <property type="match status" value="1"/>
</dbReference>
<dbReference type="OrthoDB" id="4062651at2759"/>
<dbReference type="VEuPathDB" id="TriTrypDB:LdCL_200018300"/>
<keyword evidence="4 7" id="KW-0547">Nucleotide-binding</keyword>
<evidence type="ECO:0000256" key="3">
    <source>
        <dbReference type="ARBA" id="ARBA00022679"/>
    </source>
</evidence>
<dbReference type="Proteomes" id="UP000274082">
    <property type="component" value="Chromosome 20"/>
</dbReference>
<dbReference type="SUPFAM" id="SSF56112">
    <property type="entry name" value="Protein kinase-like (PK-like)"/>
    <property type="match status" value="1"/>
</dbReference>
<organism evidence="11 12">
    <name type="scientific">Leishmania donovani</name>
    <dbReference type="NCBI Taxonomy" id="5661"/>
    <lineage>
        <taxon>Eukaryota</taxon>
        <taxon>Discoba</taxon>
        <taxon>Euglenozoa</taxon>
        <taxon>Kinetoplastea</taxon>
        <taxon>Metakinetoplastina</taxon>
        <taxon>Trypanosomatida</taxon>
        <taxon>Trypanosomatidae</taxon>
        <taxon>Leishmaniinae</taxon>
        <taxon>Leishmania</taxon>
    </lineage>
</organism>
<dbReference type="GO" id="GO:0004674">
    <property type="term" value="F:protein serine/threonine kinase activity"/>
    <property type="evidence" value="ECO:0007669"/>
    <property type="project" value="UniProtKB-KW"/>
</dbReference>
<evidence type="ECO:0000256" key="6">
    <source>
        <dbReference type="ARBA" id="ARBA00022840"/>
    </source>
</evidence>
<dbReference type="Gene3D" id="1.10.510.10">
    <property type="entry name" value="Transferase(Phosphotransferase) domain 1"/>
    <property type="match status" value="1"/>
</dbReference>
<dbReference type="PANTHER" id="PTHR43671">
    <property type="entry name" value="SERINE/THREONINE-PROTEIN KINASE NEK"/>
    <property type="match status" value="1"/>
</dbReference>
<dbReference type="AlphaFoldDB" id="A0A3S5H789"/>
<dbReference type="InterPro" id="IPR000719">
    <property type="entry name" value="Prot_kinase_dom"/>
</dbReference>
<keyword evidence="8" id="KW-0723">Serine/threonine-protein kinase</keyword>
<evidence type="ECO:0000256" key="1">
    <source>
        <dbReference type="ARBA" id="ARBA00010886"/>
    </source>
</evidence>